<name>E4YRR9_OIKDI</name>
<protein>
    <submittedName>
        <fullName evidence="1">Uncharacterized protein</fullName>
    </submittedName>
</protein>
<dbReference type="EMBL" id="FN655149">
    <property type="protein sequence ID" value="CBY38161.1"/>
    <property type="molecule type" value="Genomic_DNA"/>
</dbReference>
<proteinExistence type="predicted"/>
<dbReference type="Proteomes" id="UP000011014">
    <property type="component" value="Unassembled WGS sequence"/>
</dbReference>
<accession>E4YRR9</accession>
<reference evidence="1" key="1">
    <citation type="journal article" date="2010" name="Science">
        <title>Plasticity of animal genome architecture unmasked by rapid evolution of a pelagic tunicate.</title>
        <authorList>
            <person name="Denoeud F."/>
            <person name="Henriet S."/>
            <person name="Mungpakdee S."/>
            <person name="Aury J.M."/>
            <person name="Da Silva C."/>
            <person name="Brinkmann H."/>
            <person name="Mikhaleva J."/>
            <person name="Olsen L.C."/>
            <person name="Jubin C."/>
            <person name="Canestro C."/>
            <person name="Bouquet J.M."/>
            <person name="Danks G."/>
            <person name="Poulain J."/>
            <person name="Campsteijn C."/>
            <person name="Adamski M."/>
            <person name="Cross I."/>
            <person name="Yadetie F."/>
            <person name="Muffato M."/>
            <person name="Louis A."/>
            <person name="Butcher S."/>
            <person name="Tsagkogeorga G."/>
            <person name="Konrad A."/>
            <person name="Singh S."/>
            <person name="Jensen M.F."/>
            <person name="Cong E.H."/>
            <person name="Eikeseth-Otteraa H."/>
            <person name="Noel B."/>
            <person name="Anthouard V."/>
            <person name="Porcel B.M."/>
            <person name="Kachouri-Lafond R."/>
            <person name="Nishino A."/>
            <person name="Ugolini M."/>
            <person name="Chourrout P."/>
            <person name="Nishida H."/>
            <person name="Aasland R."/>
            <person name="Huzurbazar S."/>
            <person name="Westhof E."/>
            <person name="Delsuc F."/>
            <person name="Lehrach H."/>
            <person name="Reinhardt R."/>
            <person name="Weissenbach J."/>
            <person name="Roy S.W."/>
            <person name="Artiguenave F."/>
            <person name="Postlethwait J.H."/>
            <person name="Manak J.R."/>
            <person name="Thompson E.M."/>
            <person name="Jaillon O."/>
            <person name="Du Pasquier L."/>
            <person name="Boudinot P."/>
            <person name="Liberles D.A."/>
            <person name="Volff J.N."/>
            <person name="Philippe H."/>
            <person name="Lenhard B."/>
            <person name="Roest Crollius H."/>
            <person name="Wincker P."/>
            <person name="Chourrout D."/>
        </authorList>
    </citation>
    <scope>NUCLEOTIDE SEQUENCE [LARGE SCALE GENOMIC DNA]</scope>
</reference>
<gene>
    <name evidence="1" type="ORF">GSOID_T00031671001</name>
</gene>
<organism evidence="1">
    <name type="scientific">Oikopleura dioica</name>
    <name type="common">Tunicate</name>
    <dbReference type="NCBI Taxonomy" id="34765"/>
    <lineage>
        <taxon>Eukaryota</taxon>
        <taxon>Metazoa</taxon>
        <taxon>Chordata</taxon>
        <taxon>Tunicata</taxon>
        <taxon>Appendicularia</taxon>
        <taxon>Copelata</taxon>
        <taxon>Oikopleuridae</taxon>
        <taxon>Oikopleura</taxon>
    </lineage>
</organism>
<dbReference type="AlphaFoldDB" id="E4YRR9"/>
<evidence type="ECO:0000313" key="1">
    <source>
        <dbReference type="EMBL" id="CBY38161.1"/>
    </source>
</evidence>
<sequence>MTGKRKREASEFKDPQCEKLKKRMQKLLLEPEIAVYGIKNIKLGYSDNVFTGLARCECMKEFVIGTDTRIDLDKRESQGDFEKNMLSIMIIISDGSKTAGYSMIYEPVKNTWER</sequence>